<evidence type="ECO:0000259" key="3">
    <source>
        <dbReference type="SMART" id="SM00507"/>
    </source>
</evidence>
<name>A0ABP8K3G8_9ACTN</name>
<dbReference type="InterPro" id="IPR003615">
    <property type="entry name" value="HNH_nuc"/>
</dbReference>
<feature type="compositionally biased region" description="Basic and acidic residues" evidence="2">
    <location>
        <begin position="198"/>
        <end position="213"/>
    </location>
</feature>
<keyword evidence="5" id="KW-1185">Reference proteome</keyword>
<feature type="compositionally biased region" description="Gly residues" evidence="2">
    <location>
        <begin position="458"/>
        <end position="472"/>
    </location>
</feature>
<dbReference type="Pfam" id="PF02720">
    <property type="entry name" value="DUF222"/>
    <property type="match status" value="1"/>
</dbReference>
<sequence length="557" mass="58557">MTVMDKEIGADSDSSAGFLDALSAVEWSFDSLLAADPTVLSVPELTDALDRVEVLARRLPAVQVVLDGACQEAGVAGEHGFPSLKLLLQRRMRLSGGEAAARVRGVRNRGVRPQPSGAVCPPRFPIIAEAQRRGVVSARQVTVIEKLLDKADRAGLTADSMSLVEDLMVDAALDDDPDALNNAFEYAMSLVDPDGTEPDEKQARRNRSLDLGRQRSDDLTAEIGGVLTADAHEMLQVVFAKWARPGIGNPDDPDSPLDAEGVDEAVLAAAAERDTRSAGQRRHDALVRALRVALESGATGRLRGLPGLPIVTLTVEQVQAALGAELDPTGAPVLGTASTATGGRLPVSVAMRLLAEHPGYAVLLDGNSRPLWLGRTRRLASPDQRIALIAADRGCTAPGCDSAPAYCQTHHMQPWAEGGHTDIENLTLVCSADHGTAVPASAAGRDGSDVSAARAVPGGTGAPAAGSGGRTGGSAAPAGGIGEARGHVTAPVPAGEAYAGRAGWMFTGDLEGQQRVNHRHHPDELYREALARWLRRRDALLAEYRACRPDPRRPRDG</sequence>
<dbReference type="InterPro" id="IPR002711">
    <property type="entry name" value="HNH"/>
</dbReference>
<evidence type="ECO:0000256" key="1">
    <source>
        <dbReference type="ARBA" id="ARBA00023450"/>
    </source>
</evidence>
<reference evidence="5" key="1">
    <citation type="journal article" date="2019" name="Int. J. Syst. Evol. Microbiol.">
        <title>The Global Catalogue of Microorganisms (GCM) 10K type strain sequencing project: providing services to taxonomists for standard genome sequencing and annotation.</title>
        <authorList>
            <consortium name="The Broad Institute Genomics Platform"/>
            <consortium name="The Broad Institute Genome Sequencing Center for Infectious Disease"/>
            <person name="Wu L."/>
            <person name="Ma J."/>
        </authorList>
    </citation>
    <scope>NUCLEOTIDE SEQUENCE [LARGE SCALE GENOMIC DNA]</scope>
    <source>
        <strain evidence="5">JCM 17688</strain>
    </source>
</reference>
<dbReference type="Proteomes" id="UP001500635">
    <property type="component" value="Unassembled WGS sequence"/>
</dbReference>
<proteinExistence type="inferred from homology"/>
<comment type="caution">
    <text evidence="4">The sequence shown here is derived from an EMBL/GenBank/DDBJ whole genome shotgun (WGS) entry which is preliminary data.</text>
</comment>
<gene>
    <name evidence="4" type="ORF">GCM10023147_37460</name>
</gene>
<dbReference type="Pfam" id="PF01844">
    <property type="entry name" value="HNH"/>
    <property type="match status" value="1"/>
</dbReference>
<comment type="similarity">
    <text evidence="1">Belongs to the Rv1128c/1148c/1588c/1702c/1945/3466 family.</text>
</comment>
<dbReference type="RefSeq" id="WP_344998842.1">
    <property type="nucleotide sequence ID" value="NZ_BAABFR010000073.1"/>
</dbReference>
<evidence type="ECO:0000313" key="5">
    <source>
        <dbReference type="Proteomes" id="UP001500635"/>
    </source>
</evidence>
<feature type="domain" description="HNH nuclease" evidence="3">
    <location>
        <begin position="383"/>
        <end position="435"/>
    </location>
</feature>
<evidence type="ECO:0000313" key="4">
    <source>
        <dbReference type="EMBL" id="GAA4399698.1"/>
    </source>
</evidence>
<evidence type="ECO:0000256" key="2">
    <source>
        <dbReference type="SAM" id="MobiDB-lite"/>
    </source>
</evidence>
<organism evidence="4 5">
    <name type="scientific">Tsukamurella soli</name>
    <dbReference type="NCBI Taxonomy" id="644556"/>
    <lineage>
        <taxon>Bacteria</taxon>
        <taxon>Bacillati</taxon>
        <taxon>Actinomycetota</taxon>
        <taxon>Actinomycetes</taxon>
        <taxon>Mycobacteriales</taxon>
        <taxon>Tsukamurellaceae</taxon>
        <taxon>Tsukamurella</taxon>
    </lineage>
</organism>
<protein>
    <recommendedName>
        <fullName evidence="3">HNH nuclease domain-containing protein</fullName>
    </recommendedName>
</protein>
<feature type="region of interest" description="Disordered" evidence="2">
    <location>
        <begin position="191"/>
        <end position="213"/>
    </location>
</feature>
<dbReference type="SMART" id="SM00507">
    <property type="entry name" value="HNHc"/>
    <property type="match status" value="1"/>
</dbReference>
<dbReference type="InterPro" id="IPR003870">
    <property type="entry name" value="DUF222"/>
</dbReference>
<feature type="region of interest" description="Disordered" evidence="2">
    <location>
        <begin position="440"/>
        <end position="488"/>
    </location>
</feature>
<dbReference type="EMBL" id="BAABFR010000073">
    <property type="protein sequence ID" value="GAA4399698.1"/>
    <property type="molecule type" value="Genomic_DNA"/>
</dbReference>
<accession>A0ABP8K3G8</accession>
<dbReference type="CDD" id="cd00085">
    <property type="entry name" value="HNHc"/>
    <property type="match status" value="1"/>
</dbReference>